<gene>
    <name evidence="2" type="ORF">Tci_922705</name>
</gene>
<feature type="compositionally biased region" description="Basic and acidic residues" evidence="1">
    <location>
        <begin position="21"/>
        <end position="38"/>
    </location>
</feature>
<feature type="non-terminal residue" evidence="2">
    <location>
        <position position="1"/>
    </location>
</feature>
<comment type="caution">
    <text evidence="2">The sequence shown here is derived from an EMBL/GenBank/DDBJ whole genome shotgun (WGS) entry which is preliminary data.</text>
</comment>
<protein>
    <submittedName>
        <fullName evidence="2">Uncharacterized protein</fullName>
    </submittedName>
</protein>
<feature type="region of interest" description="Disordered" evidence="1">
    <location>
        <begin position="12"/>
        <end position="38"/>
    </location>
</feature>
<accession>A0A699WYR2</accession>
<evidence type="ECO:0000256" key="1">
    <source>
        <dbReference type="SAM" id="MobiDB-lite"/>
    </source>
</evidence>
<name>A0A699WYR2_TANCI</name>
<sequence>VQVVALLLGAPELAEEGEEQQAEHVERRQERGEDADAPHHFAMLIHVTQDFIFREKARERWNTSDGQAANKHGEERDRHGLTQAAHAAHVLLVAHAVDDRTGT</sequence>
<feature type="region of interest" description="Disordered" evidence="1">
    <location>
        <begin position="61"/>
        <end position="83"/>
    </location>
</feature>
<proteinExistence type="predicted"/>
<dbReference type="EMBL" id="BKCJ011761052">
    <property type="protein sequence ID" value="GFD50736.1"/>
    <property type="molecule type" value="Genomic_DNA"/>
</dbReference>
<reference evidence="2" key="1">
    <citation type="journal article" date="2019" name="Sci. Rep.">
        <title>Draft genome of Tanacetum cinerariifolium, the natural source of mosquito coil.</title>
        <authorList>
            <person name="Yamashiro T."/>
            <person name="Shiraishi A."/>
            <person name="Satake H."/>
            <person name="Nakayama K."/>
        </authorList>
    </citation>
    <scope>NUCLEOTIDE SEQUENCE</scope>
</reference>
<evidence type="ECO:0000313" key="2">
    <source>
        <dbReference type="EMBL" id="GFD50736.1"/>
    </source>
</evidence>
<feature type="compositionally biased region" description="Basic and acidic residues" evidence="1">
    <location>
        <begin position="71"/>
        <end position="80"/>
    </location>
</feature>
<dbReference type="AlphaFoldDB" id="A0A699WYR2"/>
<organism evidence="2">
    <name type="scientific">Tanacetum cinerariifolium</name>
    <name type="common">Dalmatian daisy</name>
    <name type="synonym">Chrysanthemum cinerariifolium</name>
    <dbReference type="NCBI Taxonomy" id="118510"/>
    <lineage>
        <taxon>Eukaryota</taxon>
        <taxon>Viridiplantae</taxon>
        <taxon>Streptophyta</taxon>
        <taxon>Embryophyta</taxon>
        <taxon>Tracheophyta</taxon>
        <taxon>Spermatophyta</taxon>
        <taxon>Magnoliopsida</taxon>
        <taxon>eudicotyledons</taxon>
        <taxon>Gunneridae</taxon>
        <taxon>Pentapetalae</taxon>
        <taxon>asterids</taxon>
        <taxon>campanulids</taxon>
        <taxon>Asterales</taxon>
        <taxon>Asteraceae</taxon>
        <taxon>Asteroideae</taxon>
        <taxon>Anthemideae</taxon>
        <taxon>Anthemidinae</taxon>
        <taxon>Tanacetum</taxon>
    </lineage>
</organism>